<feature type="compositionally biased region" description="Basic and acidic residues" evidence="1">
    <location>
        <begin position="912"/>
        <end position="922"/>
    </location>
</feature>
<sequence length="946" mass="104767">MATPTSSTFLAPPRFSTQIAGNPTSFAPGNAPVLKIRCWRHFAASRCEVSLVPARFPRPLPRRRNALRDKASPVRPPPIVPHQVRYPYDEPPKLESLDSQEPKSDCLDAEPLSNLENLEISGGSGAFRSGNVASESELGSEQDVTGIAEEDITFCRTEVGPVFSVYEGPDGNAVPIEVDEDEIIDNSEAAVAAGGVDSECMLSRASVMAMELGHGKCVAPKDSSLFQFVAADRVESPVNEEVSVVQRNAPPLRSFGWSGLAALCGVCLVYVVSKLIQTKSKAHMLRRSLYMHMPGMKWDEINKANMTMLNKAPGSLQRRPHLDRKELMNNIKWAKESRDWFVLRNSFSCKTVANADDARITEIRRMVKEIHRPEERIIEQISTEENYGIVFPHLVVEDDGEISSIYGNQAYVNDASDSSKLSGFSLSGDKIEETVEQTLDMEREAVMSTSVKDDNNIGEIELLEPAYNSDTETGANDRTSDINTSEKETQFGSADCHNLDPNMINTTPCELESEQAFSETCAKNLEIIQGTKSSVPFISYHQTIHAKDNSHEFSINVISERADGLSTDGFDQSSSELRNKKTAMDISVNAVNDIQESEAPRTSENDVQTAHHKELAHNINMIGEEEYKTAIMTDTVTATSSQRSREVPIDLKRDSLQLAQEPKQSISSSNDKQASHVNERDHRERTVQKGEAEYTWVLDNASTSSPYGPPEETVQHNFSKISTSEKKQEKRTTSNKKARSHLMKNKVKLQKELCSSKEAETKEPEQGVPGTKAVNGPSNCVQKTKKVAKKHLKKVQSDMQRVTTQDDDQNNGMVDQKNNGQNIRKTRRRNLKNAFSNHEARTRGVDPETTLEVNSPDNAPANNAEPLGVAASVQTQFSKDAFSKHHPNGSSVSRMKKQDLKLTIQTLERAETAAEETEKKMNIDQNNSKMAVTAPKKVTESSEDGA</sequence>
<feature type="compositionally biased region" description="Basic and acidic residues" evidence="1">
    <location>
        <begin position="723"/>
        <end position="732"/>
    </location>
</feature>
<feature type="compositionally biased region" description="Polar residues" evidence="1">
    <location>
        <begin position="810"/>
        <end position="822"/>
    </location>
</feature>
<dbReference type="Proteomes" id="UP001497457">
    <property type="component" value="Chromosome 33rd"/>
</dbReference>
<evidence type="ECO:0000313" key="2">
    <source>
        <dbReference type="EMBL" id="CAL5038672.1"/>
    </source>
</evidence>
<feature type="region of interest" description="Disordered" evidence="1">
    <location>
        <begin position="659"/>
        <end position="741"/>
    </location>
</feature>
<evidence type="ECO:0000256" key="1">
    <source>
        <dbReference type="SAM" id="MobiDB-lite"/>
    </source>
</evidence>
<feature type="compositionally biased region" description="Basic and acidic residues" evidence="1">
    <location>
        <begin position="598"/>
        <end position="610"/>
    </location>
</feature>
<feature type="region of interest" description="Disordered" evidence="1">
    <location>
        <begin position="838"/>
        <end position="865"/>
    </location>
</feature>
<feature type="region of interest" description="Disordered" evidence="1">
    <location>
        <begin position="63"/>
        <end position="108"/>
    </location>
</feature>
<keyword evidence="3" id="KW-1185">Reference proteome</keyword>
<feature type="compositionally biased region" description="Polar residues" evidence="1">
    <location>
        <begin position="662"/>
        <end position="672"/>
    </location>
</feature>
<protein>
    <submittedName>
        <fullName evidence="2">Uncharacterized protein</fullName>
    </submittedName>
</protein>
<feature type="region of interest" description="Disordered" evidence="1">
    <location>
        <begin position="757"/>
        <end position="778"/>
    </location>
</feature>
<name>A0ABC9DGS6_9POAL</name>
<dbReference type="PANTHER" id="PTHR34962:SF1">
    <property type="entry name" value="EMBRYO DEFECTIVE 1703-RELATED"/>
    <property type="match status" value="1"/>
</dbReference>
<dbReference type="AlphaFoldDB" id="A0ABC9DGS6"/>
<dbReference type="EMBL" id="OZ075143">
    <property type="protein sequence ID" value="CAL5038672.1"/>
    <property type="molecule type" value="Genomic_DNA"/>
</dbReference>
<feature type="compositionally biased region" description="Basic and acidic residues" evidence="1">
    <location>
        <begin position="87"/>
        <end position="106"/>
    </location>
</feature>
<organism evidence="2 3">
    <name type="scientific">Urochloa decumbens</name>
    <dbReference type="NCBI Taxonomy" id="240449"/>
    <lineage>
        <taxon>Eukaryota</taxon>
        <taxon>Viridiplantae</taxon>
        <taxon>Streptophyta</taxon>
        <taxon>Embryophyta</taxon>
        <taxon>Tracheophyta</taxon>
        <taxon>Spermatophyta</taxon>
        <taxon>Magnoliopsida</taxon>
        <taxon>Liliopsida</taxon>
        <taxon>Poales</taxon>
        <taxon>Poaceae</taxon>
        <taxon>PACMAD clade</taxon>
        <taxon>Panicoideae</taxon>
        <taxon>Panicodae</taxon>
        <taxon>Paniceae</taxon>
        <taxon>Melinidinae</taxon>
        <taxon>Urochloa</taxon>
    </lineage>
</organism>
<gene>
    <name evidence="2" type="ORF">URODEC1_LOCUS85102</name>
</gene>
<reference evidence="2 3" key="2">
    <citation type="submission" date="2024-10" db="EMBL/GenBank/DDBJ databases">
        <authorList>
            <person name="Ryan C."/>
        </authorList>
    </citation>
    <scope>NUCLEOTIDE SEQUENCE [LARGE SCALE GENOMIC DNA]</scope>
</reference>
<feature type="compositionally biased region" description="Basic and acidic residues" evidence="1">
    <location>
        <begin position="673"/>
        <end position="692"/>
    </location>
</feature>
<evidence type="ECO:0000313" key="3">
    <source>
        <dbReference type="Proteomes" id="UP001497457"/>
    </source>
</evidence>
<reference evidence="3" key="1">
    <citation type="submission" date="2024-06" db="EMBL/GenBank/DDBJ databases">
        <authorList>
            <person name="Ryan C."/>
        </authorList>
    </citation>
    <scope>NUCLEOTIDE SEQUENCE [LARGE SCALE GENOMIC DNA]</scope>
</reference>
<accession>A0ABC9DGS6</accession>
<feature type="region of interest" description="Disordered" evidence="1">
    <location>
        <begin position="792"/>
        <end position="822"/>
    </location>
</feature>
<feature type="region of interest" description="Disordered" evidence="1">
    <location>
        <begin position="912"/>
        <end position="946"/>
    </location>
</feature>
<feature type="compositionally biased region" description="Polar residues" evidence="1">
    <location>
        <begin position="851"/>
        <end position="861"/>
    </location>
</feature>
<proteinExistence type="predicted"/>
<feature type="region of interest" description="Disordered" evidence="1">
    <location>
        <begin position="591"/>
        <end position="610"/>
    </location>
</feature>
<dbReference type="PANTHER" id="PTHR34962">
    <property type="entry name" value="EMBRYO DEFECTIVE 1703-RELATED"/>
    <property type="match status" value="1"/>
</dbReference>